<proteinExistence type="predicted"/>
<dbReference type="AlphaFoldDB" id="A0A916YVN5"/>
<evidence type="ECO:0008006" key="3">
    <source>
        <dbReference type="Google" id="ProtNLM"/>
    </source>
</evidence>
<organism evidence="1 2">
    <name type="scientific">Paenibacillus nasutitermitis</name>
    <dbReference type="NCBI Taxonomy" id="1652958"/>
    <lineage>
        <taxon>Bacteria</taxon>
        <taxon>Bacillati</taxon>
        <taxon>Bacillota</taxon>
        <taxon>Bacilli</taxon>
        <taxon>Bacillales</taxon>
        <taxon>Paenibacillaceae</taxon>
        <taxon>Paenibacillus</taxon>
    </lineage>
</organism>
<evidence type="ECO:0000313" key="1">
    <source>
        <dbReference type="EMBL" id="GGD63635.1"/>
    </source>
</evidence>
<gene>
    <name evidence="1" type="ORF">GCM10010911_21730</name>
</gene>
<comment type="caution">
    <text evidence="1">The sequence shown here is derived from an EMBL/GenBank/DDBJ whole genome shotgun (WGS) entry which is preliminary data.</text>
</comment>
<reference evidence="1" key="1">
    <citation type="journal article" date="2014" name="Int. J. Syst. Evol. Microbiol.">
        <title>Complete genome sequence of Corynebacterium casei LMG S-19264T (=DSM 44701T), isolated from a smear-ripened cheese.</title>
        <authorList>
            <consortium name="US DOE Joint Genome Institute (JGI-PGF)"/>
            <person name="Walter F."/>
            <person name="Albersmeier A."/>
            <person name="Kalinowski J."/>
            <person name="Ruckert C."/>
        </authorList>
    </citation>
    <scope>NUCLEOTIDE SEQUENCE</scope>
    <source>
        <strain evidence="1">CGMCC 1.15178</strain>
    </source>
</reference>
<name>A0A916YVN5_9BACL</name>
<dbReference type="EMBL" id="BMHP01000002">
    <property type="protein sequence ID" value="GGD63635.1"/>
    <property type="molecule type" value="Genomic_DNA"/>
</dbReference>
<dbReference type="Proteomes" id="UP000612456">
    <property type="component" value="Unassembled WGS sequence"/>
</dbReference>
<accession>A0A916YVN5</accession>
<sequence length="371" mass="41017">MPSNAAHVLTKSEISNIRHYVQHKYADLPTERRAEIVADAMQRIVLRQLPAFAEEIRLRLTHELLRQVVAGQQRPVGPEHIFHGCLALNLEDSAISEPLYVWTQQRLGSALSLKAFNKLMTSAKQMSGEAAAEEATAWSVFATEALLQGDSRDKPEADMMAEVIPLLPAAGQRSVKSMLYTLLSALLIGSTLVYSGGLLKPAPAIDQPVQNAAAPAAVSPVEVLPANGLPPELRYTKVDENRLKQYLLTKSSLLAEPPYFKAILSTAKEKNIHPLLLFAITGQEQAFVPTTHKQAKEIANNPFNVFHSWKDYNTTIEQSAAIAARTILRISKDRPDGADAITWINREYAEDPNWSKGVRSILTALKRYVEL</sequence>
<dbReference type="RefSeq" id="WP_188992011.1">
    <property type="nucleotide sequence ID" value="NZ_BMHP01000002.1"/>
</dbReference>
<protein>
    <recommendedName>
        <fullName evidence="3">Mannosyl-glycoprotein endo-beta-N-acetylglucosaminidase</fullName>
    </recommendedName>
</protein>
<keyword evidence="2" id="KW-1185">Reference proteome</keyword>
<reference evidence="1" key="2">
    <citation type="submission" date="2020-09" db="EMBL/GenBank/DDBJ databases">
        <authorList>
            <person name="Sun Q."/>
            <person name="Zhou Y."/>
        </authorList>
    </citation>
    <scope>NUCLEOTIDE SEQUENCE</scope>
    <source>
        <strain evidence="1">CGMCC 1.15178</strain>
    </source>
</reference>
<evidence type="ECO:0000313" key="2">
    <source>
        <dbReference type="Proteomes" id="UP000612456"/>
    </source>
</evidence>